<name>A0A5B7ICR2_PORTR</name>
<evidence type="ECO:0000313" key="2">
    <source>
        <dbReference type="Proteomes" id="UP000324222"/>
    </source>
</evidence>
<dbReference type="AlphaFoldDB" id="A0A5B7ICR2"/>
<evidence type="ECO:0000313" key="1">
    <source>
        <dbReference type="EMBL" id="MPC78718.1"/>
    </source>
</evidence>
<organism evidence="1 2">
    <name type="scientific">Portunus trituberculatus</name>
    <name type="common">Swimming crab</name>
    <name type="synonym">Neptunus trituberculatus</name>
    <dbReference type="NCBI Taxonomy" id="210409"/>
    <lineage>
        <taxon>Eukaryota</taxon>
        <taxon>Metazoa</taxon>
        <taxon>Ecdysozoa</taxon>
        <taxon>Arthropoda</taxon>
        <taxon>Crustacea</taxon>
        <taxon>Multicrustacea</taxon>
        <taxon>Malacostraca</taxon>
        <taxon>Eumalacostraca</taxon>
        <taxon>Eucarida</taxon>
        <taxon>Decapoda</taxon>
        <taxon>Pleocyemata</taxon>
        <taxon>Brachyura</taxon>
        <taxon>Eubrachyura</taxon>
        <taxon>Portunoidea</taxon>
        <taxon>Portunidae</taxon>
        <taxon>Portuninae</taxon>
        <taxon>Portunus</taxon>
    </lineage>
</organism>
<keyword evidence="2" id="KW-1185">Reference proteome</keyword>
<dbReference type="Proteomes" id="UP000324222">
    <property type="component" value="Unassembled WGS sequence"/>
</dbReference>
<gene>
    <name evidence="1" type="ORF">E2C01_073215</name>
</gene>
<dbReference type="EMBL" id="VSRR010049182">
    <property type="protein sequence ID" value="MPC78718.1"/>
    <property type="molecule type" value="Genomic_DNA"/>
</dbReference>
<sequence length="65" mass="7020">MGSYRPWDGGERTVRGCHADSRDKTVLCLEEAPLVPSEKENQAGAADMTITILLSSACRVRSLVA</sequence>
<accession>A0A5B7ICR2</accession>
<reference evidence="1 2" key="1">
    <citation type="submission" date="2019-05" db="EMBL/GenBank/DDBJ databases">
        <title>Another draft genome of Portunus trituberculatus and its Hox gene families provides insights of decapod evolution.</title>
        <authorList>
            <person name="Jeong J.-H."/>
            <person name="Song I."/>
            <person name="Kim S."/>
            <person name="Choi T."/>
            <person name="Kim D."/>
            <person name="Ryu S."/>
            <person name="Kim W."/>
        </authorList>
    </citation>
    <scope>NUCLEOTIDE SEQUENCE [LARGE SCALE GENOMIC DNA]</scope>
    <source>
        <tissue evidence="1">Muscle</tissue>
    </source>
</reference>
<protein>
    <submittedName>
        <fullName evidence="1">Uncharacterized protein</fullName>
    </submittedName>
</protein>
<comment type="caution">
    <text evidence="1">The sequence shown here is derived from an EMBL/GenBank/DDBJ whole genome shotgun (WGS) entry which is preliminary data.</text>
</comment>
<proteinExistence type="predicted"/>